<proteinExistence type="predicted"/>
<sequence>SDEESAEDDSEGPPAAHPTSPTLSASGLFDDDSDEEPSLLVDSIA</sequence>
<protein>
    <submittedName>
        <fullName evidence="2">Uncharacterized protein</fullName>
    </submittedName>
</protein>
<gene>
    <name evidence="2" type="ORF">L916_18832</name>
</gene>
<feature type="non-terminal residue" evidence="2">
    <location>
        <position position="1"/>
    </location>
</feature>
<evidence type="ECO:0000313" key="2">
    <source>
        <dbReference type="EMBL" id="ETL27654.1"/>
    </source>
</evidence>
<dbReference type="Proteomes" id="UP000053864">
    <property type="component" value="Unassembled WGS sequence"/>
</dbReference>
<dbReference type="AlphaFoldDB" id="W2I0C6"/>
<feature type="compositionally biased region" description="Acidic residues" evidence="1">
    <location>
        <begin position="1"/>
        <end position="11"/>
    </location>
</feature>
<name>W2I0C6_PHYNI</name>
<feature type="region of interest" description="Disordered" evidence="1">
    <location>
        <begin position="1"/>
        <end position="45"/>
    </location>
</feature>
<accession>W2I0C6</accession>
<organism evidence="2">
    <name type="scientific">Phytophthora nicotianae</name>
    <name type="common">Potato buckeye rot agent</name>
    <name type="synonym">Phytophthora parasitica</name>
    <dbReference type="NCBI Taxonomy" id="4792"/>
    <lineage>
        <taxon>Eukaryota</taxon>
        <taxon>Sar</taxon>
        <taxon>Stramenopiles</taxon>
        <taxon>Oomycota</taxon>
        <taxon>Peronosporomycetes</taxon>
        <taxon>Peronosporales</taxon>
        <taxon>Peronosporaceae</taxon>
        <taxon>Phytophthora</taxon>
    </lineage>
</organism>
<dbReference type="EMBL" id="KI675890">
    <property type="protein sequence ID" value="ETL27654.1"/>
    <property type="molecule type" value="Genomic_DNA"/>
</dbReference>
<reference evidence="2" key="1">
    <citation type="submission" date="2013-11" db="EMBL/GenBank/DDBJ databases">
        <title>The Genome Sequence of Phytophthora parasitica CJ05E6.</title>
        <authorList>
            <consortium name="The Broad Institute Genomics Platform"/>
            <person name="Russ C."/>
            <person name="Tyler B."/>
            <person name="Panabieres F."/>
            <person name="Shan W."/>
            <person name="Tripathy S."/>
            <person name="Grunwald N."/>
            <person name="Machado M."/>
            <person name="Johnson C.S."/>
            <person name="Arredondo F."/>
            <person name="Hong C."/>
            <person name="Coffey M."/>
            <person name="Young S.K."/>
            <person name="Zeng Q."/>
            <person name="Gargeya S."/>
            <person name="Fitzgerald M."/>
            <person name="Abouelleil A."/>
            <person name="Alvarado L."/>
            <person name="Chapman S.B."/>
            <person name="Gainer-Dewar J."/>
            <person name="Goldberg J."/>
            <person name="Griggs A."/>
            <person name="Gujja S."/>
            <person name="Hansen M."/>
            <person name="Howarth C."/>
            <person name="Imamovic A."/>
            <person name="Ireland A."/>
            <person name="Larimer J."/>
            <person name="McCowan C."/>
            <person name="Murphy C."/>
            <person name="Pearson M."/>
            <person name="Poon T.W."/>
            <person name="Priest M."/>
            <person name="Roberts A."/>
            <person name="Saif S."/>
            <person name="Shea T."/>
            <person name="Sykes S."/>
            <person name="Wortman J."/>
            <person name="Nusbaum C."/>
            <person name="Birren B."/>
        </authorList>
    </citation>
    <scope>NUCLEOTIDE SEQUENCE [LARGE SCALE GENOMIC DNA]</scope>
    <source>
        <strain evidence="2">CJ05E6</strain>
    </source>
</reference>
<evidence type="ECO:0000256" key="1">
    <source>
        <dbReference type="SAM" id="MobiDB-lite"/>
    </source>
</evidence>